<keyword evidence="2" id="KW-1185">Reference proteome</keyword>
<evidence type="ECO:0000313" key="1">
    <source>
        <dbReference type="EMBL" id="KAF5339818.1"/>
    </source>
</evidence>
<dbReference type="OrthoDB" id="2788229at2759"/>
<comment type="caution">
    <text evidence="1">The sequence shown here is derived from an EMBL/GenBank/DDBJ whole genome shotgun (WGS) entry which is preliminary data.</text>
</comment>
<dbReference type="EMBL" id="JAACJK010000006">
    <property type="protein sequence ID" value="KAF5339818.1"/>
    <property type="molecule type" value="Genomic_DNA"/>
</dbReference>
<organism evidence="1 2">
    <name type="scientific">Ephemerocybe angulata</name>
    <dbReference type="NCBI Taxonomy" id="980116"/>
    <lineage>
        <taxon>Eukaryota</taxon>
        <taxon>Fungi</taxon>
        <taxon>Dikarya</taxon>
        <taxon>Basidiomycota</taxon>
        <taxon>Agaricomycotina</taxon>
        <taxon>Agaricomycetes</taxon>
        <taxon>Agaricomycetidae</taxon>
        <taxon>Agaricales</taxon>
        <taxon>Agaricineae</taxon>
        <taxon>Psathyrellaceae</taxon>
        <taxon>Ephemerocybe</taxon>
    </lineage>
</organism>
<gene>
    <name evidence="1" type="ORF">D9611_009155</name>
</gene>
<reference evidence="1 2" key="1">
    <citation type="journal article" date="2020" name="ISME J.">
        <title>Uncovering the hidden diversity of litter-decomposition mechanisms in mushroom-forming fungi.</title>
        <authorList>
            <person name="Floudas D."/>
            <person name="Bentzer J."/>
            <person name="Ahren D."/>
            <person name="Johansson T."/>
            <person name="Persson P."/>
            <person name="Tunlid A."/>
        </authorList>
    </citation>
    <scope>NUCLEOTIDE SEQUENCE [LARGE SCALE GENOMIC DNA]</scope>
    <source>
        <strain evidence="1 2">CBS 175.51</strain>
    </source>
</reference>
<evidence type="ECO:0000313" key="2">
    <source>
        <dbReference type="Proteomes" id="UP000541558"/>
    </source>
</evidence>
<dbReference type="AlphaFoldDB" id="A0A8H5CFH6"/>
<sequence>MSSRASPGRPLLLPQEIVDLIIDSSQDGTNGPLPFVHECDIMAMASLSLVSKAWYPRTRTILFRIVTLGSLSYSEDQSRQAERCKTLKSLLDAAPFLRRCIERLIIPVASIVLSPEACASATTILPLLTHVTNVTIHGEAGFTCKAIPPSLHIALYDLMARPTVDYLHLVELEDFDVVPLAQWHHVKGLHMHDVYPPGYSPKDCSDDTDPPANADGAGQLFPPCFPLNNRATLSSPEPAPGSPAADMKILSIKRSGAALQILLSCIQNSKEATLALTRPCDLYIDATKGGFDPATEKAWDTFLHLGGTMDAVKNLQLSQAFYKDADLELLEEDENRLPRNALPLSQFPRLKNLVLKTVYEYVEASEYPHNSGQDPLPLLVSALDRLARVPQAPLLELLDLSIDFLPLDWSEDESCIWDYDTEESMVELSKRVVWAQLDEILAKESVFSKLGRVKIAFQNVYGAPREECEKIVLEQMPRLAEKGVLEVMMF</sequence>
<dbReference type="Proteomes" id="UP000541558">
    <property type="component" value="Unassembled WGS sequence"/>
</dbReference>
<proteinExistence type="predicted"/>
<name>A0A8H5CFH6_9AGAR</name>
<protein>
    <submittedName>
        <fullName evidence="1">Uncharacterized protein</fullName>
    </submittedName>
</protein>
<accession>A0A8H5CFH6</accession>